<keyword evidence="3" id="KW-1185">Reference proteome</keyword>
<dbReference type="SUPFAM" id="SSF56672">
    <property type="entry name" value="DNA/RNA polymerases"/>
    <property type="match status" value="1"/>
</dbReference>
<evidence type="ECO:0000313" key="3">
    <source>
        <dbReference type="Proteomes" id="UP000823941"/>
    </source>
</evidence>
<dbReference type="Proteomes" id="UP000823941">
    <property type="component" value="Chromosome 20"/>
</dbReference>
<dbReference type="Pfam" id="PF17921">
    <property type="entry name" value="Integrase_H2C2"/>
    <property type="match status" value="1"/>
</dbReference>
<dbReference type="Pfam" id="PF18701">
    <property type="entry name" value="DUF5641"/>
    <property type="match status" value="1"/>
</dbReference>
<sequence length="999" mass="113162">MTPVQHNYSNNNNYIPHHGIIKESSLTTKLRVVFDASAVTSTGKSFNDIQIVGPTVQDDLFSILLRFRQHKYAVSSDIEKMYRAVFVTPSQRSLQQILFRFNSNEPIQNYTLNTISYGTSSGPYLATRCLVSLADQCDNTDGARAIQHDFYIDDFISGGDSIPEVVDMCKSVIQTLMSAKFNLRKWQSNCPEILNLINSLNCDDNHFMNLSEALPSKTLGLYWNSNLDILTFSVSICAPKKLTKRHILSVISQIFDPLGLVGPCIVTAKMIIQKIWIYKCGWDDIVPADIQKSFLDFVKSLSHLNKTSIPRWVSSDAAVDIQLHTFSDSSERAYGACVYVRTVDREGQVCVRLLTSKNKISPLKAATIPRLELCGALLGTRLASKVQSSLTIPINNCFYWCDSTIVLAWLSTSPSVLKQFVRNRVGEIQDVTCNSQWSYVPSKQNPADLVSRGAGADQLNVSSLWWSGPEFLQHKEIQYPQIPNLQQNSLPEISLHTQTNNNDKTQNIISILIHKISSFNKLIRIYSYIQRFVYNTRHKLNKKHGYLSFSDLQTSKYNLIHIAQMEMFPKEYDLLTRKQSLPKNGRLTSLSPFLDSNNLIRVGGRLKNSFYTFDTKHPILLCSKHHLTHLIFEMYHSTLLHGGPQLLLANIRHTYWVLGGRNLAKKILHKCMRCARFRPKYIQPIMADLPTDRTNLEFPFITTGIDYAGPVMIANRKGRGCTLLKSYILICVCFAVKAVHLELVTDLSKEAFLAALARFTARRGKPRCIHADNSTTFVGGFNELNSFLSNNSDAIQSSMNEQGIDFKFIPPYSPHFGGLWESAVKSVKHHLRRTLGLAHLTYEEMTTCLIQIEAILNSRPLVPISSDPSDLSCLTPAHFLIGRPLLSVPHNVIDDNANISRLQRFQRVEALKQHFWRRFSNEYVCSLQQRSKWRSSRGQLQEGDLVLLKDASQPPLLWLMGRVTAIEPSSDGLARIVQVNTRKGLLRRAYQNLCLLPKN</sequence>
<dbReference type="InterPro" id="IPR040676">
    <property type="entry name" value="DUF5641"/>
</dbReference>
<dbReference type="CDD" id="cd01644">
    <property type="entry name" value="RT_pepA17"/>
    <property type="match status" value="1"/>
</dbReference>
<dbReference type="SUPFAM" id="SSF53098">
    <property type="entry name" value="Ribonuclease H-like"/>
    <property type="match status" value="1"/>
</dbReference>
<protein>
    <recommendedName>
        <fullName evidence="1">Integrase catalytic domain-containing protein</fullName>
    </recommendedName>
</protein>
<reference evidence="2 3" key="1">
    <citation type="submission" date="2021-06" db="EMBL/GenBank/DDBJ databases">
        <title>A haploid diamondback moth (Plutella xylostella L.) genome assembly resolves 31 chromosomes and identifies a diamide resistance mutation.</title>
        <authorList>
            <person name="Ward C.M."/>
            <person name="Perry K.D."/>
            <person name="Baker G."/>
            <person name="Powis K."/>
            <person name="Heckel D.G."/>
            <person name="Baxter S.W."/>
        </authorList>
    </citation>
    <scope>NUCLEOTIDE SEQUENCE [LARGE SCALE GENOMIC DNA]</scope>
    <source>
        <strain evidence="2 3">LV</strain>
        <tissue evidence="2">Single pupa</tissue>
    </source>
</reference>
<dbReference type="Gene3D" id="3.30.420.10">
    <property type="entry name" value="Ribonuclease H-like superfamily/Ribonuclease H"/>
    <property type="match status" value="1"/>
</dbReference>
<gene>
    <name evidence="2" type="ORF">JYU34_014991</name>
</gene>
<dbReference type="InterPro" id="IPR036397">
    <property type="entry name" value="RNaseH_sf"/>
</dbReference>
<organism evidence="2 3">
    <name type="scientific">Plutella xylostella</name>
    <name type="common">Diamondback moth</name>
    <name type="synonym">Plutella maculipennis</name>
    <dbReference type="NCBI Taxonomy" id="51655"/>
    <lineage>
        <taxon>Eukaryota</taxon>
        <taxon>Metazoa</taxon>
        <taxon>Ecdysozoa</taxon>
        <taxon>Arthropoda</taxon>
        <taxon>Hexapoda</taxon>
        <taxon>Insecta</taxon>
        <taxon>Pterygota</taxon>
        <taxon>Neoptera</taxon>
        <taxon>Endopterygota</taxon>
        <taxon>Lepidoptera</taxon>
        <taxon>Glossata</taxon>
        <taxon>Ditrysia</taxon>
        <taxon>Yponomeutoidea</taxon>
        <taxon>Plutellidae</taxon>
        <taxon>Plutella</taxon>
    </lineage>
</organism>
<dbReference type="PANTHER" id="PTHR47331">
    <property type="entry name" value="PHD-TYPE DOMAIN-CONTAINING PROTEIN"/>
    <property type="match status" value="1"/>
</dbReference>
<feature type="domain" description="Integrase catalytic" evidence="1">
    <location>
        <begin position="695"/>
        <end position="884"/>
    </location>
</feature>
<evidence type="ECO:0000259" key="1">
    <source>
        <dbReference type="PROSITE" id="PS50994"/>
    </source>
</evidence>
<dbReference type="EMBL" id="JAHIBW010000020">
    <property type="protein sequence ID" value="KAG7300669.1"/>
    <property type="molecule type" value="Genomic_DNA"/>
</dbReference>
<dbReference type="Pfam" id="PF05380">
    <property type="entry name" value="Peptidase_A17"/>
    <property type="match status" value="1"/>
</dbReference>
<proteinExistence type="predicted"/>
<dbReference type="InterPro" id="IPR001584">
    <property type="entry name" value="Integrase_cat-core"/>
</dbReference>
<comment type="caution">
    <text evidence="2">The sequence shown here is derived from an EMBL/GenBank/DDBJ whole genome shotgun (WGS) entry which is preliminary data.</text>
</comment>
<dbReference type="InterPro" id="IPR012337">
    <property type="entry name" value="RNaseH-like_sf"/>
</dbReference>
<dbReference type="PROSITE" id="PS50994">
    <property type="entry name" value="INTEGRASE"/>
    <property type="match status" value="1"/>
</dbReference>
<dbReference type="InterPro" id="IPR008042">
    <property type="entry name" value="Retrotrans_Pao"/>
</dbReference>
<dbReference type="InterPro" id="IPR041588">
    <property type="entry name" value="Integrase_H2C2"/>
</dbReference>
<dbReference type="InterPro" id="IPR043502">
    <property type="entry name" value="DNA/RNA_pol_sf"/>
</dbReference>
<accession>A0ABQ7Q6A2</accession>
<name>A0ABQ7Q6A2_PLUXY</name>
<evidence type="ECO:0000313" key="2">
    <source>
        <dbReference type="EMBL" id="KAG7300669.1"/>
    </source>
</evidence>
<dbReference type="PANTHER" id="PTHR47331:SF4">
    <property type="entry name" value="PEPTIDASE S1 DOMAIN-CONTAINING PROTEIN"/>
    <property type="match status" value="1"/>
</dbReference>